<feature type="transmembrane region" description="Helical" evidence="3">
    <location>
        <begin position="138"/>
        <end position="161"/>
    </location>
</feature>
<feature type="transmembrane region" description="Helical" evidence="3">
    <location>
        <begin position="547"/>
        <end position="577"/>
    </location>
</feature>
<evidence type="ECO:0000256" key="2">
    <source>
        <dbReference type="SAM" id="MobiDB-lite"/>
    </source>
</evidence>
<dbReference type="Proteomes" id="UP000218139">
    <property type="component" value="Unassembled WGS sequence"/>
</dbReference>
<evidence type="ECO:0000313" key="4">
    <source>
        <dbReference type="EMBL" id="PAY45614.1"/>
    </source>
</evidence>
<feature type="transmembrane region" description="Helical" evidence="3">
    <location>
        <begin position="647"/>
        <end position="668"/>
    </location>
</feature>
<keyword evidence="1" id="KW-0175">Coiled coil</keyword>
<name>A0A9X6S3R3_9LACO</name>
<comment type="caution">
    <text evidence="4">The sequence shown here is derived from an EMBL/GenBank/DDBJ whole genome shotgun (WGS) entry which is preliminary data.</text>
</comment>
<feature type="coiled-coil region" evidence="1">
    <location>
        <begin position="899"/>
        <end position="1019"/>
    </location>
</feature>
<evidence type="ECO:0000256" key="3">
    <source>
        <dbReference type="SAM" id="Phobius"/>
    </source>
</evidence>
<proteinExistence type="predicted"/>
<feature type="compositionally biased region" description="Polar residues" evidence="2">
    <location>
        <begin position="1189"/>
        <end position="1219"/>
    </location>
</feature>
<feature type="transmembrane region" description="Helical" evidence="3">
    <location>
        <begin position="598"/>
        <end position="627"/>
    </location>
</feature>
<evidence type="ECO:0000313" key="5">
    <source>
        <dbReference type="Proteomes" id="UP000218139"/>
    </source>
</evidence>
<keyword evidence="3" id="KW-0472">Membrane</keyword>
<feature type="transmembrane region" description="Helical" evidence="3">
    <location>
        <begin position="168"/>
        <end position="188"/>
    </location>
</feature>
<organism evidence="4 5">
    <name type="scientific">Ligilactobacillus salivarius</name>
    <dbReference type="NCBI Taxonomy" id="1624"/>
    <lineage>
        <taxon>Bacteria</taxon>
        <taxon>Bacillati</taxon>
        <taxon>Bacillota</taxon>
        <taxon>Bacilli</taxon>
        <taxon>Lactobacillales</taxon>
        <taxon>Lactobacillaceae</taxon>
        <taxon>Ligilactobacillus</taxon>
    </lineage>
</organism>
<dbReference type="EMBL" id="LXZO01000102">
    <property type="protein sequence ID" value="PAY45614.1"/>
    <property type="molecule type" value="Genomic_DNA"/>
</dbReference>
<feature type="transmembrane region" description="Helical" evidence="3">
    <location>
        <begin position="244"/>
        <end position="265"/>
    </location>
</feature>
<reference evidence="4 5" key="1">
    <citation type="submission" date="2016-05" db="EMBL/GenBank/DDBJ databases">
        <authorList>
            <person name="Lee J.-Y."/>
            <person name="Kim E.B."/>
            <person name="Choi Y.-J."/>
        </authorList>
    </citation>
    <scope>NUCLEOTIDE SEQUENCE [LARGE SCALE GENOMIC DNA]</scope>
    <source>
        <strain evidence="4 5">KLA006</strain>
    </source>
</reference>
<protein>
    <submittedName>
        <fullName evidence="4">Uncharacterized protein</fullName>
    </submittedName>
</protein>
<keyword evidence="3" id="KW-0812">Transmembrane</keyword>
<accession>A0A9X6S3R3</accession>
<dbReference type="RefSeq" id="WP_086201493.1">
    <property type="nucleotide sequence ID" value="NZ_LXZG01000104.1"/>
</dbReference>
<gene>
    <name evidence="4" type="ORF">A8C52_09110</name>
</gene>
<feature type="region of interest" description="Disordered" evidence="2">
    <location>
        <begin position="1181"/>
        <end position="1238"/>
    </location>
</feature>
<dbReference type="AlphaFoldDB" id="A0A9X6S3R3"/>
<evidence type="ECO:0000256" key="1">
    <source>
        <dbReference type="SAM" id="Coils"/>
    </source>
</evidence>
<sequence>MDYVKSVRPSLKKQSLLKFFKSKFVVLGVLLLTIFGSFGMLSQTTKADDSDNIATVYQYFLLKNRSSTSKQSFTDKMMKGILGQTDKSGILGSGGASGTFGYQELIDNSKDKAQAKRFSELMATLSYYNYISTQGNGFALLLSYVGRFFVGLILTVLGAVMDIMINSWYLIINFFAKWNVFNLIGGTLAKNKTALDMAAALGLKSDSVQWFINTFMVLGVTTLIGTFCWAVTKRGMQNADYSKVKGRIIGLLMVPIAMMAGFELLSDITEYTSKDSASNTPFASYLMDVKTWAEKYNFDLTVANVKTNGKTKGFVMTKYNPYSGFNPVTGQSASDSLTQTIFHANDMSKGLFPNTNLAIDYLSSKVFDGYSYISYLQGDQSKTDGAYGSISSLVDSKGGKWIYDFDTPYSSTGIKLDDDYLKQNPMSKAKDDYVGKIDGDEKNVKSLASIWTDRYVYGYKNEGSKIEDYYKEGPSGEQISAAYGRNDKADGTALSVPSMFYVLNTHWNDQGGTFSITSPPTGAFKDIAKFADDRAVYYDVSMVGVPFFSVCGLIAIPLFTVLVFIAAVEAFLAMGILDMNMRPLRAWMLAIIKGDYEYSVAVIVYGLGLVGSIIMATVVPNMLIKFFTGSLSGIFSRLSSSADNGSMAGGIGLFFTAFLAIVFWVAYIKNVSGLRDKLTGFIMLPWTWASSTGQSLEDQANGGARNLVGRGSDLRNQKREQSALRNRNMINAAENWASGGGMKKTRFGRKLDDLTGNRISGAQGKLSRAALLAQHMMGNYADGVTGDDTHTAGENNLERIKRLGLAQRQTQKLAQLSRNAKNGKLGVDDKASEQIDNKIRNKIHPNDLSNLENGKALTDAYKQIDEADEQIGKDDDRINNIKKAIAFQDSIATNPNSDAKTVDKAMAKKRKLMQELEKAQQDKKEHQNQKANLQQVADDTVGKIKFNDNVEGLSKADTKYRQDLNKELDRINAKQDDIDNSRAIISDALADPNISDANKAKLKDQLQDLDRQQASLDSAKAVHAKKAKTYANSSIKRAEKLNNPKAVRESLQKLAQQATNQLNEFVDNPDEKKVKVLNEDFKHLKAQMDRYGITPDEIGFDPQAAMDDLAQNSGNLPDSVFDENALAIDENGLTDYAADYGRRNMIRRKGSIDSMETKDGSTLGDVMKNKVSFETKAPKEFNNADKLAQQVQQMRKASPVSGSGNGSKTIVQNNPANNDGTKVVQQTVGGGNPQQTVE</sequence>
<keyword evidence="3" id="KW-1133">Transmembrane helix</keyword>
<feature type="transmembrane region" description="Helical" evidence="3">
    <location>
        <begin position="208"/>
        <end position="232"/>
    </location>
</feature>